<feature type="region of interest" description="Disordered" evidence="1">
    <location>
        <begin position="1"/>
        <end position="29"/>
    </location>
</feature>
<sequence length="244" mass="26069">MITTQTQFRTALLDPSSPPPDGLRNPDGVQATKRFDVYRNNVAVSLTDALETAFPVVNKLVGTDFFRAMAGVYLRAHPPTSPVMMFYGSDMPDFLAAFAPAQSVPYLPDVARLELALRHSYHAADATPMAPDALGQIAPDTLPNVTFTFAPSVHLIASKYPLHSIWWANTHGGEVSKSAQPTLITRPEFDPAVDALTPQQAAVLAALIAGDPLGAALRHGGADFDLGTLLGLLLSRNALISIQT</sequence>
<feature type="domain" description="Putative DNA-binding" evidence="2">
    <location>
        <begin position="4"/>
        <end position="95"/>
    </location>
</feature>
<reference evidence="3 4" key="1">
    <citation type="submission" date="2022-01" db="EMBL/GenBank/DDBJ databases">
        <title>Octadecabacter sp. nov., isolated from a marine alga.</title>
        <authorList>
            <person name="Jin M.S."/>
            <person name="Kim H.M."/>
            <person name="Han D.M."/>
            <person name="Jung J.J."/>
            <person name="Jeon C.O."/>
        </authorList>
    </citation>
    <scope>NUCLEOTIDE SEQUENCE [LARGE SCALE GENOMIC DNA]</scope>
    <source>
        <strain evidence="3 4">G9-8</strain>
    </source>
</reference>
<accession>A0ABS9CSD5</accession>
<keyword evidence="3" id="KW-0238">DNA-binding</keyword>
<gene>
    <name evidence="3" type="ORF">L0664_03405</name>
</gene>
<evidence type="ECO:0000256" key="1">
    <source>
        <dbReference type="SAM" id="MobiDB-lite"/>
    </source>
</evidence>
<dbReference type="InterPro" id="IPR018640">
    <property type="entry name" value="DUF2063"/>
</dbReference>
<name>A0ABS9CSD5_9RHOB</name>
<dbReference type="GO" id="GO:0003677">
    <property type="term" value="F:DNA binding"/>
    <property type="evidence" value="ECO:0007669"/>
    <property type="project" value="UniProtKB-KW"/>
</dbReference>
<dbReference type="Gene3D" id="1.10.150.690">
    <property type="entry name" value="DUF2063"/>
    <property type="match status" value="1"/>
</dbReference>
<evidence type="ECO:0000313" key="4">
    <source>
        <dbReference type="Proteomes" id="UP001200557"/>
    </source>
</evidence>
<evidence type="ECO:0000313" key="3">
    <source>
        <dbReference type="EMBL" id="MCF2870103.1"/>
    </source>
</evidence>
<proteinExistence type="predicted"/>
<comment type="caution">
    <text evidence="3">The sequence shown here is derived from an EMBL/GenBank/DDBJ whole genome shotgun (WGS) entry which is preliminary data.</text>
</comment>
<dbReference type="Pfam" id="PF09836">
    <property type="entry name" value="DUF2063"/>
    <property type="match status" value="1"/>
</dbReference>
<evidence type="ECO:0000259" key="2">
    <source>
        <dbReference type="Pfam" id="PF09836"/>
    </source>
</evidence>
<dbReference type="Proteomes" id="UP001200557">
    <property type="component" value="Unassembled WGS sequence"/>
</dbReference>
<protein>
    <submittedName>
        <fullName evidence="3">DNA-binding domain-containing protein</fullName>
    </submittedName>
</protein>
<dbReference type="RefSeq" id="WP_235224219.1">
    <property type="nucleotide sequence ID" value="NZ_JAKGAQ010000001.1"/>
</dbReference>
<organism evidence="3 4">
    <name type="scientific">Octadecabacter dasysiphoniae</name>
    <dbReference type="NCBI Taxonomy" id="2909341"/>
    <lineage>
        <taxon>Bacteria</taxon>
        <taxon>Pseudomonadati</taxon>
        <taxon>Pseudomonadota</taxon>
        <taxon>Alphaproteobacteria</taxon>
        <taxon>Rhodobacterales</taxon>
        <taxon>Roseobacteraceae</taxon>
        <taxon>Octadecabacter</taxon>
    </lineage>
</organism>
<keyword evidence="4" id="KW-1185">Reference proteome</keyword>
<dbReference type="EMBL" id="JAKGAQ010000001">
    <property type="protein sequence ID" value="MCF2870103.1"/>
    <property type="molecule type" value="Genomic_DNA"/>
</dbReference>
<dbReference type="InterPro" id="IPR044922">
    <property type="entry name" value="DUF2063_N_sf"/>
</dbReference>